<dbReference type="Pfam" id="PF07314">
    <property type="entry name" value="Lit"/>
    <property type="match status" value="1"/>
</dbReference>
<keyword evidence="1" id="KW-0812">Transmembrane</keyword>
<feature type="transmembrane region" description="Helical" evidence="1">
    <location>
        <begin position="133"/>
        <end position="154"/>
    </location>
</feature>
<dbReference type="Proteomes" id="UP000037267">
    <property type="component" value="Unassembled WGS sequence"/>
</dbReference>
<sequence>MKLTKLFVLFFVVLLPVTLLLTTVDMVTFNEKYFSDKYEEYDISKKTGMNKEDLSRVTKKLLNYIKGEDDDIKISATINGQNRQVFNEKEILHMKDVKDLFEKGHMIRNISLIVVILCLAIILILERKKIGKYLMILSIYPLGIMGILALLMYIDFDKYFTYFHLLFFKNDLWLLDPSKDILIQMLPQEFFYSIAYKISFIFILELVILLIVGFILNKKFNRRKFIF</sequence>
<dbReference type="EMBL" id="LGSS01000001">
    <property type="protein sequence ID" value="KNF09957.1"/>
    <property type="molecule type" value="Genomic_DNA"/>
</dbReference>
<dbReference type="OrthoDB" id="9813051at2"/>
<keyword evidence="3" id="KW-1185">Reference proteome</keyword>
<proteinExistence type="predicted"/>
<keyword evidence="1" id="KW-1133">Transmembrane helix</keyword>
<feature type="transmembrane region" description="Helical" evidence="1">
    <location>
        <begin position="106"/>
        <end position="126"/>
    </location>
</feature>
<dbReference type="AlphaFoldDB" id="A0A0L0WER4"/>
<protein>
    <submittedName>
        <fullName evidence="2">Integral membrane protein DUF1461</fullName>
    </submittedName>
</protein>
<evidence type="ECO:0000313" key="2">
    <source>
        <dbReference type="EMBL" id="KNF09957.1"/>
    </source>
</evidence>
<name>A0A0L0WER4_GOTPU</name>
<evidence type="ECO:0000313" key="3">
    <source>
        <dbReference type="Proteomes" id="UP000037267"/>
    </source>
</evidence>
<dbReference type="STRING" id="1503.CLPU_1c01220"/>
<dbReference type="InterPro" id="IPR010178">
    <property type="entry name" value="Lit"/>
</dbReference>
<dbReference type="NCBIfam" id="TIGR01906">
    <property type="entry name" value="integ_TIGR01906"/>
    <property type="match status" value="1"/>
</dbReference>
<keyword evidence="1" id="KW-0472">Membrane</keyword>
<reference evidence="3" key="1">
    <citation type="submission" date="2015-07" db="EMBL/GenBank/DDBJ databases">
        <title>Draft genome sequence of the purine-degrading Gottschalkia purinilyticum DSM 1384 (formerly Clostridium purinilyticum).</title>
        <authorList>
            <person name="Poehlein A."/>
            <person name="Schiel-Bengelsdorf B."/>
            <person name="Bengelsdorf F.R."/>
            <person name="Daniel R."/>
            <person name="Duerre P."/>
        </authorList>
    </citation>
    <scope>NUCLEOTIDE SEQUENCE [LARGE SCALE GENOMIC DNA]</scope>
    <source>
        <strain evidence="3">DSM 1384</strain>
    </source>
</reference>
<accession>A0A0L0WER4</accession>
<dbReference type="RefSeq" id="WP_050353694.1">
    <property type="nucleotide sequence ID" value="NZ_LGSS01000001.1"/>
</dbReference>
<feature type="transmembrane region" description="Helical" evidence="1">
    <location>
        <begin position="194"/>
        <end position="216"/>
    </location>
</feature>
<evidence type="ECO:0000256" key="1">
    <source>
        <dbReference type="SAM" id="Phobius"/>
    </source>
</evidence>
<organism evidence="2 3">
    <name type="scientific">Gottschalkia purinilytica</name>
    <name type="common">Clostridium purinilyticum</name>
    <dbReference type="NCBI Taxonomy" id="1503"/>
    <lineage>
        <taxon>Bacteria</taxon>
        <taxon>Bacillati</taxon>
        <taxon>Bacillota</taxon>
        <taxon>Tissierellia</taxon>
        <taxon>Tissierellales</taxon>
        <taxon>Gottschalkiaceae</taxon>
        <taxon>Gottschalkia</taxon>
    </lineage>
</organism>
<comment type="caution">
    <text evidence="2">The sequence shown here is derived from an EMBL/GenBank/DDBJ whole genome shotgun (WGS) entry which is preliminary data.</text>
</comment>
<gene>
    <name evidence="2" type="ORF">CLPU_1c01220</name>
</gene>